<evidence type="ECO:0000313" key="2">
    <source>
        <dbReference type="EMBL" id="MFC7409211.1"/>
    </source>
</evidence>
<evidence type="ECO:0000259" key="1">
    <source>
        <dbReference type="Pfam" id="PF02371"/>
    </source>
</evidence>
<dbReference type="Proteomes" id="UP001596501">
    <property type="component" value="Unassembled WGS sequence"/>
</dbReference>
<accession>A0ABW2QIE4</accession>
<keyword evidence="3" id="KW-1185">Reference proteome</keyword>
<feature type="domain" description="Transposase IS116/IS110/IS902 C-terminal" evidence="1">
    <location>
        <begin position="36"/>
        <end position="65"/>
    </location>
</feature>
<dbReference type="RefSeq" id="WP_382222586.1">
    <property type="nucleotide sequence ID" value="NZ_JBHTCA010000005.1"/>
</dbReference>
<reference evidence="3" key="1">
    <citation type="journal article" date="2019" name="Int. J. Syst. Evol. Microbiol.">
        <title>The Global Catalogue of Microorganisms (GCM) 10K type strain sequencing project: providing services to taxonomists for standard genome sequencing and annotation.</title>
        <authorList>
            <consortium name="The Broad Institute Genomics Platform"/>
            <consortium name="The Broad Institute Genome Sequencing Center for Infectious Disease"/>
            <person name="Wu L."/>
            <person name="Ma J."/>
        </authorList>
    </citation>
    <scope>NUCLEOTIDE SEQUENCE [LARGE SCALE GENOMIC DNA]</scope>
    <source>
        <strain evidence="3">CGMCC 1.12371</strain>
    </source>
</reference>
<sequence length="135" mass="15047">MGWTPPFVWATNAHWSSWAWGSGLQTKGVRNACYSSRYLGRISKKGDRYLRMLLTHGARSVLRAAKVADGAGREVCGIRRWALDVQGRSNHNKATCALANKLARICFATLRDHTPFDEAARLSKKADRQSFALPT</sequence>
<evidence type="ECO:0000313" key="3">
    <source>
        <dbReference type="Proteomes" id="UP001596501"/>
    </source>
</evidence>
<organism evidence="2 3">
    <name type="scientific">Hydrogenophaga atypica</name>
    <dbReference type="NCBI Taxonomy" id="249409"/>
    <lineage>
        <taxon>Bacteria</taxon>
        <taxon>Pseudomonadati</taxon>
        <taxon>Pseudomonadota</taxon>
        <taxon>Betaproteobacteria</taxon>
        <taxon>Burkholderiales</taxon>
        <taxon>Comamonadaceae</taxon>
        <taxon>Hydrogenophaga</taxon>
    </lineage>
</organism>
<dbReference type="InterPro" id="IPR003346">
    <property type="entry name" value="Transposase_20"/>
</dbReference>
<comment type="caution">
    <text evidence="2">The sequence shown here is derived from an EMBL/GenBank/DDBJ whole genome shotgun (WGS) entry which is preliminary data.</text>
</comment>
<name>A0ABW2QIE4_9BURK</name>
<protein>
    <submittedName>
        <fullName evidence="2">Transposase</fullName>
    </submittedName>
</protein>
<proteinExistence type="predicted"/>
<dbReference type="EMBL" id="JBHTCA010000005">
    <property type="protein sequence ID" value="MFC7409211.1"/>
    <property type="molecule type" value="Genomic_DNA"/>
</dbReference>
<gene>
    <name evidence="2" type="ORF">ACFQPB_10095</name>
</gene>
<dbReference type="Pfam" id="PF02371">
    <property type="entry name" value="Transposase_20"/>
    <property type="match status" value="1"/>
</dbReference>